<name>A0A6J7XD34_9CAUD</name>
<organism evidence="1">
    <name type="scientific">uncultured Caudovirales phage</name>
    <dbReference type="NCBI Taxonomy" id="2100421"/>
    <lineage>
        <taxon>Viruses</taxon>
        <taxon>Duplodnaviria</taxon>
        <taxon>Heunggongvirae</taxon>
        <taxon>Uroviricota</taxon>
        <taxon>Caudoviricetes</taxon>
        <taxon>Peduoviridae</taxon>
        <taxon>Maltschvirus</taxon>
        <taxon>Maltschvirus maltsch</taxon>
    </lineage>
</organism>
<accession>A0A6J7XD34</accession>
<evidence type="ECO:0000313" key="1">
    <source>
        <dbReference type="EMBL" id="CAB5228782.1"/>
    </source>
</evidence>
<gene>
    <name evidence="1" type="ORF">UFOVP1544_29</name>
</gene>
<protein>
    <submittedName>
        <fullName evidence="1">Uncharacterized protein</fullName>
    </submittedName>
</protein>
<sequence length="222" mass="21954">MADTKISALPASTTPLAGTEVLPIVQSGVTKQVSVDNLTAGRAVATGALTVTGALSATTTGQVGTTLGVGGATPSASGSGITFPATQSASTNASTLDDYEEGTWTPSVGGTATYSQQVGVYTKIGRLVEVSFAMGISLIGTGSTTTISGLPFPQIAAAQRSTGAVGYYLTLAVNVLSVVSVIDVATTSIFFSGSTTASANITDSLAIFGNGANVYSSITYTA</sequence>
<reference evidence="1" key="1">
    <citation type="submission" date="2020-05" db="EMBL/GenBank/DDBJ databases">
        <authorList>
            <person name="Chiriac C."/>
            <person name="Salcher M."/>
            <person name="Ghai R."/>
            <person name="Kavagutti S V."/>
        </authorList>
    </citation>
    <scope>NUCLEOTIDE SEQUENCE</scope>
</reference>
<dbReference type="EMBL" id="LR798396">
    <property type="protein sequence ID" value="CAB5228782.1"/>
    <property type="molecule type" value="Genomic_DNA"/>
</dbReference>
<proteinExistence type="predicted"/>